<dbReference type="InterPro" id="IPR051783">
    <property type="entry name" value="NAD(P)-dependent_oxidoreduct"/>
</dbReference>
<comment type="caution">
    <text evidence="2">The sequence shown here is derived from an EMBL/GenBank/DDBJ whole genome shotgun (WGS) entry which is preliminary data.</text>
</comment>
<gene>
    <name evidence="2" type="ORF">J2Y69_000641</name>
</gene>
<dbReference type="Proteomes" id="UP001259347">
    <property type="component" value="Unassembled WGS sequence"/>
</dbReference>
<dbReference type="Pfam" id="PF01370">
    <property type="entry name" value="Epimerase"/>
    <property type="match status" value="1"/>
</dbReference>
<evidence type="ECO:0000313" key="2">
    <source>
        <dbReference type="EMBL" id="MDR6866056.1"/>
    </source>
</evidence>
<sequence length="298" mass="30851">MRVFVTGSTGWIGSATVDELLRSGHEVLGLARSEASAAALNAKGAEALRGDLDAPDSLRAGAEAADAVVHLANKHDWADPDGNDRVERAAVEAMLDALEGSTKPFMIANGLSGIRDGGLILETDPSPAVGPTSDRGGSENLALDAVPRGIRAIAMRFAPSVHGRNDWGFVNWLTAAARRQGVSGYIGDGSDAWSAVHVTDAARLIRLGLEGAPAGTRLHAVAEQAVPTKMIAEALGEVLSLPVRSIDPADAVGHFGIVGHFFAQTMIASSALSRQLLAWEPTGPGLIEDIRSGAYTAG</sequence>
<dbReference type="SUPFAM" id="SSF51735">
    <property type="entry name" value="NAD(P)-binding Rossmann-fold domains"/>
    <property type="match status" value="1"/>
</dbReference>
<dbReference type="InterPro" id="IPR001509">
    <property type="entry name" value="Epimerase_deHydtase"/>
</dbReference>
<accession>A0ABU1S8Y5</accession>
<protein>
    <submittedName>
        <fullName evidence="2">Nucleoside-diphosphate-sugar epimerase</fullName>
    </submittedName>
</protein>
<dbReference type="EMBL" id="JAVDUM010000002">
    <property type="protein sequence ID" value="MDR6866056.1"/>
    <property type="molecule type" value="Genomic_DNA"/>
</dbReference>
<name>A0ABU1S8Y5_9MICO</name>
<dbReference type="PANTHER" id="PTHR48079:SF6">
    <property type="entry name" value="NAD(P)-BINDING DOMAIN-CONTAINING PROTEIN-RELATED"/>
    <property type="match status" value="1"/>
</dbReference>
<organism evidence="2 3">
    <name type="scientific">Microbacterium resistens</name>
    <dbReference type="NCBI Taxonomy" id="156977"/>
    <lineage>
        <taxon>Bacteria</taxon>
        <taxon>Bacillati</taxon>
        <taxon>Actinomycetota</taxon>
        <taxon>Actinomycetes</taxon>
        <taxon>Micrococcales</taxon>
        <taxon>Microbacteriaceae</taxon>
        <taxon>Microbacterium</taxon>
    </lineage>
</organism>
<evidence type="ECO:0000259" key="1">
    <source>
        <dbReference type="Pfam" id="PF01370"/>
    </source>
</evidence>
<dbReference type="Gene3D" id="3.40.50.720">
    <property type="entry name" value="NAD(P)-binding Rossmann-like Domain"/>
    <property type="match status" value="1"/>
</dbReference>
<proteinExistence type="predicted"/>
<dbReference type="CDD" id="cd05262">
    <property type="entry name" value="SDR_a7"/>
    <property type="match status" value="1"/>
</dbReference>
<keyword evidence="3" id="KW-1185">Reference proteome</keyword>
<dbReference type="RefSeq" id="WP_310017469.1">
    <property type="nucleotide sequence ID" value="NZ_JAVDUM010000002.1"/>
</dbReference>
<dbReference type="PANTHER" id="PTHR48079">
    <property type="entry name" value="PROTEIN YEEZ"/>
    <property type="match status" value="1"/>
</dbReference>
<dbReference type="InterPro" id="IPR036291">
    <property type="entry name" value="NAD(P)-bd_dom_sf"/>
</dbReference>
<evidence type="ECO:0000313" key="3">
    <source>
        <dbReference type="Proteomes" id="UP001259347"/>
    </source>
</evidence>
<reference evidence="2 3" key="1">
    <citation type="submission" date="2023-07" db="EMBL/GenBank/DDBJ databases">
        <title>Sorghum-associated microbial communities from plants grown in Nebraska, USA.</title>
        <authorList>
            <person name="Schachtman D."/>
        </authorList>
    </citation>
    <scope>NUCLEOTIDE SEQUENCE [LARGE SCALE GENOMIC DNA]</scope>
    <source>
        <strain evidence="2 3">2980</strain>
    </source>
</reference>
<feature type="domain" description="NAD-dependent epimerase/dehydratase" evidence="1">
    <location>
        <begin position="3"/>
        <end position="78"/>
    </location>
</feature>